<sequence length="501" mass="51636">MHGFGLAKEAAYTLINIIQTFKRTIMRNVRSLALVAICVLAGAVLFTISCKKSAGVKSSLGEPQSGELLSQQGSKAFCNAKASGRVSTNSTARSVELNTTIYNTDFVSAGVSGLRNVGAGAITLGGVSGTITKALLYWHGVTNSTVDAGSTITVNGTPVTGTNLGYSNDNCWGYNNSQAYKADVTALVTATGNGNYALAGFGDLNPNGASLIVFFKDADATNNRDVVIFEGNDSNQPFAGIAGNPNAPADPEGWDVTLAGINYTTGTANVQMHVSDGQTYADGEITVNDVQLVPAGAVFQGNTVPQAVGGSDLNGRLWDIRSWDITSFLTPGPNTLHVVTHTNNDCLGLIVALIDLPAGAAPVTEITVPFDVRPGGCPNPFNPDAQGVLPVAILGTADFDVTKIDPSTLKINGVALLRSAIQDVATPFTGTLTDCASCSSAGADGRADLTVKFDFPSISATVVDPPLGACLDLTITGNLKAEFGGTPIKGTDKIVIVGNKK</sequence>
<organism evidence="2 3">
    <name type="scientific">Niastella vici</name>
    <dbReference type="NCBI Taxonomy" id="1703345"/>
    <lineage>
        <taxon>Bacteria</taxon>
        <taxon>Pseudomonadati</taxon>
        <taxon>Bacteroidota</taxon>
        <taxon>Chitinophagia</taxon>
        <taxon>Chitinophagales</taxon>
        <taxon>Chitinophagaceae</taxon>
        <taxon>Niastella</taxon>
    </lineage>
</organism>
<dbReference type="EMBL" id="LVYD01000088">
    <property type="protein sequence ID" value="OQP59083.1"/>
    <property type="molecule type" value="Genomic_DNA"/>
</dbReference>
<keyword evidence="1" id="KW-1133">Transmembrane helix</keyword>
<keyword evidence="3" id="KW-1185">Reference proteome</keyword>
<name>A0A1V9FL28_9BACT</name>
<feature type="transmembrane region" description="Helical" evidence="1">
    <location>
        <begin position="31"/>
        <end position="49"/>
    </location>
</feature>
<accession>A0A1V9FL28</accession>
<gene>
    <name evidence="2" type="ORF">A3860_38930</name>
</gene>
<evidence type="ECO:0000313" key="2">
    <source>
        <dbReference type="EMBL" id="OQP59083.1"/>
    </source>
</evidence>
<reference evidence="2 3" key="1">
    <citation type="submission" date="2016-03" db="EMBL/GenBank/DDBJ databases">
        <title>Niastella vici sp. nov., isolated from farmland soil.</title>
        <authorList>
            <person name="Chen L."/>
            <person name="Wang D."/>
            <person name="Yang S."/>
            <person name="Wang G."/>
        </authorList>
    </citation>
    <scope>NUCLEOTIDE SEQUENCE [LARGE SCALE GENOMIC DNA]</scope>
    <source>
        <strain evidence="2 3">DJ57</strain>
    </source>
</reference>
<dbReference type="Proteomes" id="UP000192796">
    <property type="component" value="Unassembled WGS sequence"/>
</dbReference>
<evidence type="ECO:0000256" key="1">
    <source>
        <dbReference type="SAM" id="Phobius"/>
    </source>
</evidence>
<proteinExistence type="predicted"/>
<comment type="caution">
    <text evidence="2">The sequence shown here is derived from an EMBL/GenBank/DDBJ whole genome shotgun (WGS) entry which is preliminary data.</text>
</comment>
<keyword evidence="1" id="KW-0472">Membrane</keyword>
<protein>
    <submittedName>
        <fullName evidence="2">Uncharacterized protein</fullName>
    </submittedName>
</protein>
<dbReference type="AlphaFoldDB" id="A0A1V9FL28"/>
<keyword evidence="1" id="KW-0812">Transmembrane</keyword>
<evidence type="ECO:0000313" key="3">
    <source>
        <dbReference type="Proteomes" id="UP000192796"/>
    </source>
</evidence>